<gene>
    <name evidence="2" type="ORF">PMIN01_04067</name>
</gene>
<evidence type="ECO:0000313" key="2">
    <source>
        <dbReference type="EMBL" id="KAF9738784.1"/>
    </source>
</evidence>
<comment type="caution">
    <text evidence="2">The sequence shown here is derived from an EMBL/GenBank/DDBJ whole genome shotgun (WGS) entry which is preliminary data.</text>
</comment>
<name>A0A9P6GR90_9PLEO</name>
<accession>A0A9P6GR90</accession>
<organism evidence="2 3">
    <name type="scientific">Paraphaeosphaeria minitans</name>
    <dbReference type="NCBI Taxonomy" id="565426"/>
    <lineage>
        <taxon>Eukaryota</taxon>
        <taxon>Fungi</taxon>
        <taxon>Dikarya</taxon>
        <taxon>Ascomycota</taxon>
        <taxon>Pezizomycotina</taxon>
        <taxon>Dothideomycetes</taxon>
        <taxon>Pleosporomycetidae</taxon>
        <taxon>Pleosporales</taxon>
        <taxon>Massarineae</taxon>
        <taxon>Didymosphaeriaceae</taxon>
        <taxon>Paraphaeosphaeria</taxon>
    </lineage>
</organism>
<dbReference type="OrthoDB" id="3365267at2759"/>
<evidence type="ECO:0000313" key="3">
    <source>
        <dbReference type="Proteomes" id="UP000756921"/>
    </source>
</evidence>
<keyword evidence="3" id="KW-1185">Reference proteome</keyword>
<protein>
    <submittedName>
        <fullName evidence="2">Uncharacterized protein</fullName>
    </submittedName>
</protein>
<feature type="transmembrane region" description="Helical" evidence="1">
    <location>
        <begin position="45"/>
        <end position="63"/>
    </location>
</feature>
<reference evidence="2" key="1">
    <citation type="journal article" date="2020" name="Mol. Plant Microbe Interact.">
        <title>Genome Sequence of the Biocontrol Agent Coniothyrium minitans strain Conio (IMI 134523).</title>
        <authorList>
            <person name="Patel D."/>
            <person name="Shittu T.A."/>
            <person name="Baroncelli R."/>
            <person name="Muthumeenakshi S."/>
            <person name="Osborne T.H."/>
            <person name="Janganan T.K."/>
            <person name="Sreenivasaprasad S."/>
        </authorList>
    </citation>
    <scope>NUCLEOTIDE SEQUENCE</scope>
    <source>
        <strain evidence="2">Conio</strain>
    </source>
</reference>
<feature type="transmembrane region" description="Helical" evidence="1">
    <location>
        <begin position="110"/>
        <end position="130"/>
    </location>
</feature>
<dbReference type="Proteomes" id="UP000756921">
    <property type="component" value="Unassembled WGS sequence"/>
</dbReference>
<sequence length="181" mass="20261">MDNSLAAFRDGRSRQLRKLAEEHLQHDLNQSDRDTIKSASSKVSTHAKIGSLLGIGLGVYTAFRLRSMRLAYFNAFKAMEKPVEVRFADGRTQPIPDITDQLSPSKWSDAATYFFFSLGGLFLGGELGFFSGNASASRSIAKDPQAQERIEKAFKNYRIDVLKQEIKQLEGKSTFGQIFRS</sequence>
<dbReference type="AlphaFoldDB" id="A0A9P6GR90"/>
<evidence type="ECO:0000256" key="1">
    <source>
        <dbReference type="SAM" id="Phobius"/>
    </source>
</evidence>
<dbReference type="EMBL" id="WJXW01000003">
    <property type="protein sequence ID" value="KAF9738784.1"/>
    <property type="molecule type" value="Genomic_DNA"/>
</dbReference>
<keyword evidence="1" id="KW-1133">Transmembrane helix</keyword>
<proteinExistence type="predicted"/>
<keyword evidence="1" id="KW-0812">Transmembrane</keyword>
<keyword evidence="1" id="KW-0472">Membrane</keyword>